<evidence type="ECO:0000256" key="4">
    <source>
        <dbReference type="ARBA" id="ARBA00007410"/>
    </source>
</evidence>
<evidence type="ECO:0000256" key="20">
    <source>
        <dbReference type="ARBA" id="ARBA00045958"/>
    </source>
</evidence>
<keyword evidence="9" id="KW-0677">Repeat</keyword>
<keyword evidence="6" id="KW-0153">Cholesterol metabolism</keyword>
<dbReference type="PANTHER" id="PTHR46378:SF1">
    <property type="entry name" value="STEROL REGULATORY ELEMENT-BINDING PROTEIN CLEAVAGE-ACTIVATING PROTEIN"/>
    <property type="match status" value="1"/>
</dbReference>
<dbReference type="PROSITE" id="PS50294">
    <property type="entry name" value="WD_REPEATS_REGION"/>
    <property type="match status" value="1"/>
</dbReference>
<keyword evidence="17" id="KW-0325">Glycoprotein</keyword>
<dbReference type="PANTHER" id="PTHR46378">
    <property type="entry name" value="STEROL REGULATORY ELEMENT-BINDING PROTEIN CLEAVAGE-ACTIVATING PROTEIN"/>
    <property type="match status" value="1"/>
</dbReference>
<reference evidence="25" key="1">
    <citation type="journal article" date="2023" name="Mol. Phylogenet. Evol.">
        <title>Genome-scale phylogeny and comparative genomics of the fungal order Sordariales.</title>
        <authorList>
            <person name="Hensen N."/>
            <person name="Bonometti L."/>
            <person name="Westerberg I."/>
            <person name="Brannstrom I.O."/>
            <person name="Guillou S."/>
            <person name="Cros-Aarteil S."/>
            <person name="Calhoun S."/>
            <person name="Haridas S."/>
            <person name="Kuo A."/>
            <person name="Mondo S."/>
            <person name="Pangilinan J."/>
            <person name="Riley R."/>
            <person name="LaButti K."/>
            <person name="Andreopoulos B."/>
            <person name="Lipzen A."/>
            <person name="Chen C."/>
            <person name="Yan M."/>
            <person name="Daum C."/>
            <person name="Ng V."/>
            <person name="Clum A."/>
            <person name="Steindorff A."/>
            <person name="Ohm R.A."/>
            <person name="Martin F."/>
            <person name="Silar P."/>
            <person name="Natvig D.O."/>
            <person name="Lalanne C."/>
            <person name="Gautier V."/>
            <person name="Ament-Velasquez S.L."/>
            <person name="Kruys A."/>
            <person name="Hutchinson M.I."/>
            <person name="Powell A.J."/>
            <person name="Barry K."/>
            <person name="Miller A.N."/>
            <person name="Grigoriev I.V."/>
            <person name="Debuchy R."/>
            <person name="Gladieux P."/>
            <person name="Hiltunen Thoren M."/>
            <person name="Johannesson H."/>
        </authorList>
    </citation>
    <scope>NUCLEOTIDE SEQUENCE</scope>
    <source>
        <strain evidence="25">CBS 141.50</strain>
    </source>
</reference>
<evidence type="ECO:0000256" key="5">
    <source>
        <dbReference type="ARBA" id="ARBA00019541"/>
    </source>
</evidence>
<feature type="region of interest" description="Disordered" evidence="22">
    <location>
        <begin position="925"/>
        <end position="957"/>
    </location>
</feature>
<feature type="region of interest" description="Disordered" evidence="22">
    <location>
        <begin position="969"/>
        <end position="1011"/>
    </location>
</feature>
<feature type="region of interest" description="Disordered" evidence="22">
    <location>
        <begin position="1110"/>
        <end position="1175"/>
    </location>
</feature>
<keyword evidence="18" id="KW-0753">Steroid metabolism</keyword>
<keyword evidence="19" id="KW-0968">Cytoplasmic vesicle</keyword>
<evidence type="ECO:0000256" key="2">
    <source>
        <dbReference type="ARBA" id="ARBA00004557"/>
    </source>
</evidence>
<feature type="compositionally biased region" description="Polar residues" evidence="22">
    <location>
        <begin position="928"/>
        <end position="946"/>
    </location>
</feature>
<feature type="domain" description="SSD" evidence="24">
    <location>
        <begin position="292"/>
        <end position="450"/>
    </location>
</feature>
<evidence type="ECO:0000313" key="26">
    <source>
        <dbReference type="Proteomes" id="UP001302676"/>
    </source>
</evidence>
<keyword evidence="7 21" id="KW-0853">WD repeat</keyword>
<evidence type="ECO:0000256" key="3">
    <source>
        <dbReference type="ARBA" id="ARBA00004653"/>
    </source>
</evidence>
<dbReference type="PROSITE" id="PS00678">
    <property type="entry name" value="WD_REPEATS_1"/>
    <property type="match status" value="1"/>
</dbReference>
<accession>A0AAN6V9W8</accession>
<dbReference type="InterPro" id="IPR036322">
    <property type="entry name" value="WD40_repeat_dom_sf"/>
</dbReference>
<dbReference type="Gene3D" id="2.130.10.10">
    <property type="entry name" value="YVTN repeat-like/Quinoprotein amine dehydrogenase"/>
    <property type="match status" value="1"/>
</dbReference>
<evidence type="ECO:0000256" key="6">
    <source>
        <dbReference type="ARBA" id="ARBA00022548"/>
    </source>
</evidence>
<keyword evidence="8 23" id="KW-0812">Transmembrane</keyword>
<keyword evidence="12" id="KW-0333">Golgi apparatus</keyword>
<evidence type="ECO:0000256" key="12">
    <source>
        <dbReference type="ARBA" id="ARBA00023034"/>
    </source>
</evidence>
<dbReference type="InterPro" id="IPR053958">
    <property type="entry name" value="HMGCR/SNAP/NPC1-like_SSD"/>
</dbReference>
<evidence type="ECO:0000256" key="1">
    <source>
        <dbReference type="ARBA" id="ARBA00004477"/>
    </source>
</evidence>
<dbReference type="GO" id="GO:0032936">
    <property type="term" value="C:SREBP-SCAP complex"/>
    <property type="evidence" value="ECO:0007669"/>
    <property type="project" value="TreeGrafter"/>
</dbReference>
<evidence type="ECO:0000256" key="9">
    <source>
        <dbReference type="ARBA" id="ARBA00022737"/>
    </source>
</evidence>
<organism evidence="25 26">
    <name type="scientific">Dichotomopilus funicola</name>
    <dbReference type="NCBI Taxonomy" id="1934379"/>
    <lineage>
        <taxon>Eukaryota</taxon>
        <taxon>Fungi</taxon>
        <taxon>Dikarya</taxon>
        <taxon>Ascomycota</taxon>
        <taxon>Pezizomycotina</taxon>
        <taxon>Sordariomycetes</taxon>
        <taxon>Sordariomycetidae</taxon>
        <taxon>Sordariales</taxon>
        <taxon>Chaetomiaceae</taxon>
        <taxon>Dichotomopilus</taxon>
    </lineage>
</organism>
<dbReference type="GO" id="GO:0008203">
    <property type="term" value="P:cholesterol metabolic process"/>
    <property type="evidence" value="ECO:0007669"/>
    <property type="project" value="UniProtKB-KW"/>
</dbReference>
<comment type="function">
    <text evidence="20">Escort protein required for cholesterol as well as lipid homeostasis. Regulates export of the SCAP-SREBP complex from the endoplasmic reticulum to the Golgi upon low cholesterol, thereby regulating the processing of sterol regulatory element-binding proteins (SREBPs) SREBF1/SREBP1 and SREBF2/SREBP2. At high sterol concentrations, formation of a ternary complex with INSIG (INSIG1 or INSIG2) leads to mask the ER export signal in SCAP, promoting retention of the complex in the endoplasmic reticulum. Low sterol concentrations trigger release of INSIG, a conformational change in the SSD domain of SCAP, unmasking of the ER export signal, promoting recruitment into COPII-coated vesicles and transport of the SCAP-SREBP to the Golgi: in the Golgi, SREBPs are then processed, releasing the transcription factor fragment of SREBPs from the membrane, its import into the nucleus and up-regulation of LDLR, INSIG1 and the mevalonate pathway. Binds cholesterol via its SSD domain.</text>
</comment>
<dbReference type="InterPro" id="IPR019775">
    <property type="entry name" value="WD40_repeat_CS"/>
</dbReference>
<dbReference type="InterPro" id="IPR001680">
    <property type="entry name" value="WD40_rpt"/>
</dbReference>
<keyword evidence="13" id="KW-0443">Lipid metabolism</keyword>
<dbReference type="EMBL" id="MU853557">
    <property type="protein sequence ID" value="KAK4147154.1"/>
    <property type="molecule type" value="Genomic_DNA"/>
</dbReference>
<dbReference type="InterPro" id="IPR015943">
    <property type="entry name" value="WD40/YVTN_repeat-like_dom_sf"/>
</dbReference>
<dbReference type="SMART" id="SM00320">
    <property type="entry name" value="WD40"/>
    <property type="match status" value="2"/>
</dbReference>
<evidence type="ECO:0000256" key="21">
    <source>
        <dbReference type="PROSITE-ProRule" id="PRU00221"/>
    </source>
</evidence>
<keyword evidence="26" id="KW-1185">Reference proteome</keyword>
<dbReference type="Pfam" id="PF12349">
    <property type="entry name" value="Sterol-sensing"/>
    <property type="match status" value="1"/>
</dbReference>
<evidence type="ECO:0000256" key="7">
    <source>
        <dbReference type="ARBA" id="ARBA00022574"/>
    </source>
</evidence>
<comment type="subcellular location">
    <subcellularLocation>
        <location evidence="2">Cytoplasmic vesicle</location>
        <location evidence="2">COPII-coated vesicle membrane</location>
        <topology evidence="2">Multi-pass membrane protein</topology>
    </subcellularLocation>
    <subcellularLocation>
        <location evidence="1">Endoplasmic reticulum membrane</location>
        <topology evidence="1">Multi-pass membrane protein</topology>
    </subcellularLocation>
    <subcellularLocation>
        <location evidence="3">Golgi apparatus membrane</location>
        <topology evidence="3">Multi-pass membrane protein</topology>
    </subcellularLocation>
</comment>
<feature type="compositionally biased region" description="Low complexity" evidence="22">
    <location>
        <begin position="1148"/>
        <end position="1158"/>
    </location>
</feature>
<dbReference type="InterPro" id="IPR030225">
    <property type="entry name" value="SCAP"/>
</dbReference>
<evidence type="ECO:0000256" key="14">
    <source>
        <dbReference type="ARBA" id="ARBA00023121"/>
    </source>
</evidence>
<evidence type="ECO:0000256" key="8">
    <source>
        <dbReference type="ARBA" id="ARBA00022692"/>
    </source>
</evidence>
<keyword evidence="15 23" id="KW-0472">Membrane</keyword>
<keyword evidence="11 23" id="KW-1133">Transmembrane helix</keyword>
<evidence type="ECO:0000256" key="10">
    <source>
        <dbReference type="ARBA" id="ARBA00022824"/>
    </source>
</evidence>
<protein>
    <recommendedName>
        <fullName evidence="5">Sterol regulatory element-binding protein cleavage-activating protein</fullName>
    </recommendedName>
</protein>
<dbReference type="Proteomes" id="UP001302676">
    <property type="component" value="Unassembled WGS sequence"/>
</dbReference>
<dbReference type="AlphaFoldDB" id="A0AAN6V9W8"/>
<feature type="compositionally biased region" description="Low complexity" evidence="22">
    <location>
        <begin position="994"/>
        <end position="1008"/>
    </location>
</feature>
<dbReference type="SUPFAM" id="SSF50978">
    <property type="entry name" value="WD40 repeat-like"/>
    <property type="match status" value="1"/>
</dbReference>
<dbReference type="GO" id="GO:0032933">
    <property type="term" value="P:SREBP signaling pathway"/>
    <property type="evidence" value="ECO:0007669"/>
    <property type="project" value="InterPro"/>
</dbReference>
<dbReference type="PROSITE" id="PS50082">
    <property type="entry name" value="WD_REPEATS_2"/>
    <property type="match status" value="1"/>
</dbReference>
<sequence>MLWYILYPLRGTTEAPVLSPSHPLRKLFSRYGIWATHHVKIVLPLSGAVMFFFLYMFPFLYTTDATNITNGVSHLPHHVWTDAQPLRDGANVEPDVIMRSIWVHGSYMKALEPDVLQGALELQDEILGPTTNFRPRENFHGWPTDLEPNVNLDREQRDAFHITNGLTSQSWFFHSALQYWDGSAAKIAADPSLVATVNERKAQSTLVNTTLRHSIVFSGKRFEERRLVAADAVVITLLHLADSPVGRQWTRKVEAQARSKRPDAKWDTIPPGGESASNQLYLFRFQPMSSYDWVMLTLAYSLTLSHLALRLSKLRAIKSRVGLTITIIAQIVGSILSSFTVCAILEIDLSRVPHYAYPLVVLAISLENSFRLINAVIITSSTINLSDRIGDAFGATAHIAIANRVQNILVLYGLSKVTADGVSAFCTFAAIATFFDFFYLSTFFLTVISVDVRQRELIELEKASLQKKKKHTYGDPPKQSWLSRMYPIRWGDTTMSTRIASTIVAVGFVFIAQAHYAPEGSRPWLNQLLTLSWRAGTHASGSSLLVDIHQARSPPSWLRLQDHETAREVIKVIKPATAHSYVARVYDPVVFVMKGANRNPDTKEPLFLPAIYDFIHHQIPLFMVSLITVLLALRLFTHFLIKGRFGGDEDPNHPDDEPLLSVRSLVKGHTLDVAMLTASPNGHLVSAGLDRNIQIWDVPSSSRTRVLSDADVPLANPFPVLSMALDDSARWLALISWQKVFVWDIEHQQWVGNQNVELGGHRPETAFFTARNQGSTPSLVLVKKNGLAVEIQLDGMAARGFVICKTPLVWAVSFAEKYNPQQKQTAPVSILTASRRGCIHIVRYQSGEWISSEMKLHGESGAKDVHCLVPIPTLSQFLIGRSQIIHTFQTETMQPRSLKQISLNRGHQSGAEDGDLIVHSCLTEDAKNNSTSPNTPTEDPSAQTWKETTRRIPNPGVWEALPLGSIVGVHKKRSPCTPRASTPSPASGLRKRSPSSSASASTNGALANQPLPTPSWEAWVFNLRPNTKFEFESRSLDNDDRDTTGLHSHLMISELGPMARLGATSVAVGLGDVVKVVSVGHEYFDGGGSDALASEGLQVPLQQVMGVGARRKKGSGGSAGLIASRSPVPGIRGSGSSPVPGIRGSGSSGSSSVISSGSSERKESSPALRVSGNGV</sequence>
<dbReference type="GO" id="GO:0000139">
    <property type="term" value="C:Golgi membrane"/>
    <property type="evidence" value="ECO:0007669"/>
    <property type="project" value="UniProtKB-SubCell"/>
</dbReference>
<evidence type="ECO:0000256" key="13">
    <source>
        <dbReference type="ARBA" id="ARBA00023098"/>
    </source>
</evidence>
<comment type="similarity">
    <text evidence="4">Belongs to the WD repeat SCAP family.</text>
</comment>
<dbReference type="InterPro" id="IPR000731">
    <property type="entry name" value="SSD"/>
</dbReference>
<proteinExistence type="inferred from homology"/>
<keyword evidence="10" id="KW-0256">Endoplasmic reticulum</keyword>
<evidence type="ECO:0000256" key="22">
    <source>
        <dbReference type="SAM" id="MobiDB-lite"/>
    </source>
</evidence>
<feature type="transmembrane region" description="Helical" evidence="23">
    <location>
        <begin position="290"/>
        <end position="309"/>
    </location>
</feature>
<dbReference type="GO" id="GO:0005789">
    <property type="term" value="C:endoplasmic reticulum membrane"/>
    <property type="evidence" value="ECO:0007669"/>
    <property type="project" value="UniProtKB-SubCell"/>
</dbReference>
<dbReference type="GO" id="GO:0012507">
    <property type="term" value="C:ER to Golgi transport vesicle membrane"/>
    <property type="evidence" value="ECO:0007669"/>
    <property type="project" value="UniProtKB-SubCell"/>
</dbReference>
<evidence type="ECO:0000313" key="25">
    <source>
        <dbReference type="EMBL" id="KAK4147154.1"/>
    </source>
</evidence>
<dbReference type="GeneID" id="87819416"/>
<evidence type="ECO:0000259" key="24">
    <source>
        <dbReference type="PROSITE" id="PS50156"/>
    </source>
</evidence>
<feature type="transmembrane region" description="Helical" evidence="23">
    <location>
        <begin position="41"/>
        <end position="61"/>
    </location>
</feature>
<evidence type="ECO:0000256" key="15">
    <source>
        <dbReference type="ARBA" id="ARBA00023136"/>
    </source>
</evidence>
<feature type="compositionally biased region" description="Low complexity" evidence="22">
    <location>
        <begin position="1124"/>
        <end position="1142"/>
    </location>
</feature>
<keyword evidence="16" id="KW-1207">Sterol metabolism</keyword>
<gene>
    <name evidence="25" type="ORF">C8A04DRAFT_34357</name>
</gene>
<keyword evidence="14" id="KW-0446">Lipid-binding</keyword>
<evidence type="ECO:0000256" key="19">
    <source>
        <dbReference type="ARBA" id="ARBA00023329"/>
    </source>
</evidence>
<evidence type="ECO:0000256" key="18">
    <source>
        <dbReference type="ARBA" id="ARBA00023221"/>
    </source>
</evidence>
<name>A0AAN6V9W8_9PEZI</name>
<dbReference type="PROSITE" id="PS50156">
    <property type="entry name" value="SSD"/>
    <property type="match status" value="1"/>
</dbReference>
<feature type="repeat" description="WD" evidence="21">
    <location>
        <begin position="666"/>
        <end position="706"/>
    </location>
</feature>
<dbReference type="GO" id="GO:0045540">
    <property type="term" value="P:regulation of cholesterol biosynthetic process"/>
    <property type="evidence" value="ECO:0007669"/>
    <property type="project" value="TreeGrafter"/>
</dbReference>
<evidence type="ECO:0000256" key="23">
    <source>
        <dbReference type="SAM" id="Phobius"/>
    </source>
</evidence>
<feature type="transmembrane region" description="Helical" evidence="23">
    <location>
        <begin position="321"/>
        <end position="347"/>
    </location>
</feature>
<feature type="transmembrane region" description="Helical" evidence="23">
    <location>
        <begin position="422"/>
        <end position="448"/>
    </location>
</feature>
<evidence type="ECO:0000256" key="17">
    <source>
        <dbReference type="ARBA" id="ARBA00023180"/>
    </source>
</evidence>
<feature type="transmembrane region" description="Helical" evidence="23">
    <location>
        <begin position="615"/>
        <end position="636"/>
    </location>
</feature>
<dbReference type="GO" id="GO:0032934">
    <property type="term" value="F:sterol binding"/>
    <property type="evidence" value="ECO:0007669"/>
    <property type="project" value="InterPro"/>
</dbReference>
<comment type="caution">
    <text evidence="25">The sequence shown here is derived from an EMBL/GenBank/DDBJ whole genome shotgun (WGS) entry which is preliminary data.</text>
</comment>
<reference evidence="25" key="2">
    <citation type="submission" date="2023-05" db="EMBL/GenBank/DDBJ databases">
        <authorList>
            <consortium name="Lawrence Berkeley National Laboratory"/>
            <person name="Steindorff A."/>
            <person name="Hensen N."/>
            <person name="Bonometti L."/>
            <person name="Westerberg I."/>
            <person name="Brannstrom I.O."/>
            <person name="Guillou S."/>
            <person name="Cros-Aarteil S."/>
            <person name="Calhoun S."/>
            <person name="Haridas S."/>
            <person name="Kuo A."/>
            <person name="Mondo S."/>
            <person name="Pangilinan J."/>
            <person name="Riley R."/>
            <person name="Labutti K."/>
            <person name="Andreopoulos B."/>
            <person name="Lipzen A."/>
            <person name="Chen C."/>
            <person name="Yanf M."/>
            <person name="Daum C."/>
            <person name="Ng V."/>
            <person name="Clum A."/>
            <person name="Ohm R."/>
            <person name="Martin F."/>
            <person name="Silar P."/>
            <person name="Natvig D."/>
            <person name="Lalanne C."/>
            <person name="Gautier V."/>
            <person name="Ament-Velasquez S.L."/>
            <person name="Kruys A."/>
            <person name="Hutchinson M.I."/>
            <person name="Powell A.J."/>
            <person name="Barry K."/>
            <person name="Miller A.N."/>
            <person name="Grigoriev I.V."/>
            <person name="Debuchy R."/>
            <person name="Gladieux P."/>
            <person name="Thoren M.H."/>
            <person name="Johannesson H."/>
        </authorList>
    </citation>
    <scope>NUCLEOTIDE SEQUENCE</scope>
    <source>
        <strain evidence="25">CBS 141.50</strain>
    </source>
</reference>
<evidence type="ECO:0000256" key="16">
    <source>
        <dbReference type="ARBA" id="ARBA00023166"/>
    </source>
</evidence>
<evidence type="ECO:0000256" key="11">
    <source>
        <dbReference type="ARBA" id="ARBA00022989"/>
    </source>
</evidence>
<dbReference type="RefSeq" id="XP_062640525.1">
    <property type="nucleotide sequence ID" value="XM_062782803.1"/>
</dbReference>